<name>B3VM79_9CAUD</name>
<evidence type="ECO:0000313" key="2">
    <source>
        <dbReference type="Proteomes" id="UP000000621"/>
    </source>
</evidence>
<gene>
    <name evidence="1" type="ORF">PREDATOR_52</name>
</gene>
<protein>
    <recommendedName>
        <fullName evidence="3">DUF932 domain-containing protein</fullName>
    </recommendedName>
</protein>
<dbReference type="InterPro" id="IPR026325">
    <property type="entry name" value="DUF932"/>
</dbReference>
<dbReference type="InterPro" id="IPR017686">
    <property type="entry name" value="Phg/plasmid-like_prot"/>
</dbReference>
<dbReference type="KEGG" id="vg:6450066"/>
<evidence type="ECO:0008006" key="3">
    <source>
        <dbReference type="Google" id="ProtNLM"/>
    </source>
</evidence>
<dbReference type="Proteomes" id="UP000000621">
    <property type="component" value="Segment"/>
</dbReference>
<dbReference type="NCBIfam" id="TIGR03299">
    <property type="entry name" value="LGT_TIGR03299"/>
    <property type="match status" value="1"/>
</dbReference>
<evidence type="ECO:0000313" key="1">
    <source>
        <dbReference type="EMBL" id="ACF05149.1"/>
    </source>
</evidence>
<sequence length="403" mass="44944">MSYHDQYYLNAGHILVGGVQGLKDRLTGESLEGGWRRPAWWYNPRLEDVLNPTHFPGYLPISLIKEKLFGWTALESAKIVAHVEIDGKMVEINCGNYKAIIRGDRVWEDVPHDDDGNPVGNIGNPESVLSIMSNEYGTHQPQELFINMTSELLQGSDNIGATGAGLLKWGRVCYMEVSIPQTMHNDRAGFDYRPNLLIYTSFDGSLKTTLARTITATVCDNTLQIAASEAKRAGTALTIGHTRLSSDRMPEARQVLGIIEQESDDFNTLLDEWAATPVSTKQFEAWLDEVLPVPEVKVIDGKAKTNSQTIVLNKREAIGDLYYTDERAATWVGTKLGVRQAWNTAHHHKFRSGNAKQFDGNKTLARVESNMMRSLKMDKNGETEIARSDAFAMEKLDLVLSNS</sequence>
<dbReference type="Pfam" id="PF06067">
    <property type="entry name" value="DUF932"/>
    <property type="match status" value="1"/>
</dbReference>
<accession>B3VM79</accession>
<dbReference type="RefSeq" id="YP_002003410.1">
    <property type="nucleotide sequence ID" value="NC_011039.1"/>
</dbReference>
<proteinExistence type="predicted"/>
<organism evidence="1 2">
    <name type="scientific">Mycobacterium phage Predator</name>
    <dbReference type="NCBI Taxonomy" id="543153"/>
    <lineage>
        <taxon>Viruses</taxon>
        <taxon>Duplodnaviria</taxon>
        <taxon>Heunggongvirae</taxon>
        <taxon>Uroviricota</taxon>
        <taxon>Caudoviricetes</taxon>
        <taxon>Predatorvirus</taxon>
        <taxon>Predatorvirus predator</taxon>
    </lineage>
</organism>
<reference evidence="1 2" key="1">
    <citation type="submission" date="2008-05" db="EMBL/GenBank/DDBJ databases">
        <authorList>
            <person name="Weber R.J."/>
            <person name="Jacobs-Sera D."/>
            <person name="Houtz J."/>
            <person name="Hendrix R.W."/>
            <person name="Hatfull G.H."/>
        </authorList>
    </citation>
    <scope>NUCLEOTIDE SEQUENCE [LARGE SCALE GENOMIC DNA]</scope>
</reference>
<dbReference type="EMBL" id="EU770222">
    <property type="protein sequence ID" value="ACF05149.1"/>
    <property type="molecule type" value="Genomic_DNA"/>
</dbReference>
<dbReference type="OrthoDB" id="12900at10239"/>
<keyword evidence="2" id="KW-1185">Reference proteome</keyword>